<sequence>MKRLLPAVILSGLLLFAGCAGGEGSSTSTASQMETASSVSQIQENESGSASSQQDTSSVPLTEVQPGNYSKSDVDWPELEARDTGADSPYGYYSIMNILTVYNTDNTDGTQEPLTDVGLDLVISEDNTVTIYELDADTGEIMINTMPCTVASELNEDGLLEIDFTYEGTSMQHTLFYSPDQQTVTEYTTDLVYIFQKNLPETGN</sequence>
<dbReference type="Proteomes" id="UP000824082">
    <property type="component" value="Unassembled WGS sequence"/>
</dbReference>
<evidence type="ECO:0000256" key="2">
    <source>
        <dbReference type="SAM" id="SignalP"/>
    </source>
</evidence>
<evidence type="ECO:0000256" key="1">
    <source>
        <dbReference type="SAM" id="MobiDB-lite"/>
    </source>
</evidence>
<feature type="compositionally biased region" description="Low complexity" evidence="1">
    <location>
        <begin position="47"/>
        <end position="58"/>
    </location>
</feature>
<evidence type="ECO:0000313" key="3">
    <source>
        <dbReference type="EMBL" id="HIU41097.1"/>
    </source>
</evidence>
<gene>
    <name evidence="3" type="ORF">IAD19_00930</name>
</gene>
<feature type="region of interest" description="Disordered" evidence="1">
    <location>
        <begin position="25"/>
        <end position="83"/>
    </location>
</feature>
<comment type="caution">
    <text evidence="3">The sequence shown here is derived from an EMBL/GenBank/DDBJ whole genome shotgun (WGS) entry which is preliminary data.</text>
</comment>
<feature type="signal peptide" evidence="2">
    <location>
        <begin position="1"/>
        <end position="22"/>
    </location>
</feature>
<reference evidence="3" key="1">
    <citation type="submission" date="2020-10" db="EMBL/GenBank/DDBJ databases">
        <authorList>
            <person name="Gilroy R."/>
        </authorList>
    </citation>
    <scope>NUCLEOTIDE SEQUENCE</scope>
    <source>
        <strain evidence="3">4509</strain>
    </source>
</reference>
<reference evidence="3" key="2">
    <citation type="journal article" date="2021" name="PeerJ">
        <title>Extensive microbial diversity within the chicken gut microbiome revealed by metagenomics and culture.</title>
        <authorList>
            <person name="Gilroy R."/>
            <person name="Ravi A."/>
            <person name="Getino M."/>
            <person name="Pursley I."/>
            <person name="Horton D.L."/>
            <person name="Alikhan N.F."/>
            <person name="Baker D."/>
            <person name="Gharbi K."/>
            <person name="Hall N."/>
            <person name="Watson M."/>
            <person name="Adriaenssens E.M."/>
            <person name="Foster-Nyarko E."/>
            <person name="Jarju S."/>
            <person name="Secka A."/>
            <person name="Antonio M."/>
            <person name="Oren A."/>
            <person name="Chaudhuri R.R."/>
            <person name="La Ragione R."/>
            <person name="Hildebrand F."/>
            <person name="Pallen M.J."/>
        </authorList>
    </citation>
    <scope>NUCLEOTIDE SEQUENCE</scope>
    <source>
        <strain evidence="3">4509</strain>
    </source>
</reference>
<proteinExistence type="predicted"/>
<evidence type="ECO:0008006" key="5">
    <source>
        <dbReference type="Google" id="ProtNLM"/>
    </source>
</evidence>
<feature type="chain" id="PRO_5039291261" description="Lipoprotein" evidence="2">
    <location>
        <begin position="23"/>
        <end position="204"/>
    </location>
</feature>
<dbReference type="AlphaFoldDB" id="A0A9D1LJN8"/>
<dbReference type="PROSITE" id="PS51257">
    <property type="entry name" value="PROKAR_LIPOPROTEIN"/>
    <property type="match status" value="1"/>
</dbReference>
<keyword evidence="2" id="KW-0732">Signal</keyword>
<name>A0A9D1LJN8_9FIRM</name>
<accession>A0A9D1LJN8</accession>
<protein>
    <recommendedName>
        <fullName evidence="5">Lipoprotein</fullName>
    </recommendedName>
</protein>
<dbReference type="EMBL" id="DVMX01000017">
    <property type="protein sequence ID" value="HIU41097.1"/>
    <property type="molecule type" value="Genomic_DNA"/>
</dbReference>
<organism evidence="3 4">
    <name type="scientific">Candidatus Egerieicola faecale</name>
    <dbReference type="NCBI Taxonomy" id="2840774"/>
    <lineage>
        <taxon>Bacteria</taxon>
        <taxon>Bacillati</taxon>
        <taxon>Bacillota</taxon>
        <taxon>Clostridia</taxon>
        <taxon>Eubacteriales</taxon>
        <taxon>Oscillospiraceae</taxon>
        <taxon>Oscillospiraceae incertae sedis</taxon>
        <taxon>Candidatus Egerieicola</taxon>
    </lineage>
</organism>
<evidence type="ECO:0000313" key="4">
    <source>
        <dbReference type="Proteomes" id="UP000824082"/>
    </source>
</evidence>
<feature type="compositionally biased region" description="Polar residues" evidence="1">
    <location>
        <begin position="32"/>
        <end position="46"/>
    </location>
</feature>